<feature type="transmembrane region" description="Helical" evidence="1">
    <location>
        <begin position="20"/>
        <end position="42"/>
    </location>
</feature>
<evidence type="ECO:0000313" key="3">
    <source>
        <dbReference type="Proteomes" id="UP000247980"/>
    </source>
</evidence>
<sequence length="151" mass="15635">MLPSPTSETQDAQTPEAQGGSAIVEFIFLAVLIMVPVIYLILTVGRVQGGAYAVVGASDQAAKVFVMYHDPLQAQQAAEQAVSMAVEDMGFDPDNAALSINCVGGCFTAGSTVRVSVMLRVELPAVGAIPGVNATVVTVDSSSSQKVGRYK</sequence>
<dbReference type="OrthoDB" id="4965440at2"/>
<dbReference type="RefSeq" id="WP_110483957.1">
    <property type="nucleotide sequence ID" value="NZ_QJVC01000002.1"/>
</dbReference>
<organism evidence="2 3">
    <name type="scientific">Arthrobacter psychrolactophilus</name>
    <dbReference type="NCBI Taxonomy" id="92442"/>
    <lineage>
        <taxon>Bacteria</taxon>
        <taxon>Bacillati</taxon>
        <taxon>Actinomycetota</taxon>
        <taxon>Actinomycetes</taxon>
        <taxon>Micrococcales</taxon>
        <taxon>Micrococcaceae</taxon>
        <taxon>Arthrobacter</taxon>
    </lineage>
</organism>
<evidence type="ECO:0000256" key="1">
    <source>
        <dbReference type="SAM" id="Phobius"/>
    </source>
</evidence>
<gene>
    <name evidence="2" type="ORF">CVS30_03750</name>
</gene>
<reference evidence="2 3" key="1">
    <citation type="submission" date="2018-05" db="EMBL/GenBank/DDBJ databases">
        <title>Genetic diversity of glacier-inhabiting Cryobacterium bacteria in China and description of Cryobacterium mengkeensis sp. nov. and Arthrobacter glacialis sp. nov.</title>
        <authorList>
            <person name="Liu Q."/>
            <person name="Xin Y.-H."/>
        </authorList>
    </citation>
    <scope>NUCLEOTIDE SEQUENCE [LARGE SCALE GENOMIC DNA]</scope>
    <source>
        <strain evidence="2 3">B7</strain>
    </source>
</reference>
<dbReference type="EMBL" id="QJVC01000002">
    <property type="protein sequence ID" value="PYI39784.1"/>
    <property type="molecule type" value="Genomic_DNA"/>
</dbReference>
<comment type="caution">
    <text evidence="2">The sequence shown here is derived from an EMBL/GenBank/DDBJ whole genome shotgun (WGS) entry which is preliminary data.</text>
</comment>
<proteinExistence type="predicted"/>
<keyword evidence="1" id="KW-0472">Membrane</keyword>
<keyword evidence="1" id="KW-1133">Transmembrane helix</keyword>
<dbReference type="AlphaFoldDB" id="A0A2V5IZA9"/>
<evidence type="ECO:0008006" key="4">
    <source>
        <dbReference type="Google" id="ProtNLM"/>
    </source>
</evidence>
<keyword evidence="3" id="KW-1185">Reference proteome</keyword>
<protein>
    <recommendedName>
        <fullName evidence="4">TadE family protein</fullName>
    </recommendedName>
</protein>
<accession>A0A2V5IZA9</accession>
<keyword evidence="1" id="KW-0812">Transmembrane</keyword>
<dbReference type="Proteomes" id="UP000247980">
    <property type="component" value="Unassembled WGS sequence"/>
</dbReference>
<name>A0A2V5IZA9_9MICC</name>
<evidence type="ECO:0000313" key="2">
    <source>
        <dbReference type="EMBL" id="PYI39784.1"/>
    </source>
</evidence>